<feature type="region of interest" description="Disordered" evidence="2">
    <location>
        <begin position="269"/>
        <end position="291"/>
    </location>
</feature>
<dbReference type="Pfam" id="PF08450">
    <property type="entry name" value="SGL"/>
    <property type="match status" value="1"/>
</dbReference>
<evidence type="ECO:0000256" key="2">
    <source>
        <dbReference type="SAM" id="MobiDB-lite"/>
    </source>
</evidence>
<dbReference type="SUPFAM" id="SSF63829">
    <property type="entry name" value="Calcium-dependent phosphotriesterase"/>
    <property type="match status" value="1"/>
</dbReference>
<dbReference type="InterPro" id="IPR011042">
    <property type="entry name" value="6-blade_b-propeller_TolB-like"/>
</dbReference>
<evidence type="ECO:0000313" key="7">
    <source>
        <dbReference type="EMBL" id="CAB5066936.1"/>
    </source>
</evidence>
<evidence type="ECO:0000313" key="5">
    <source>
        <dbReference type="EMBL" id="CAB4761327.1"/>
    </source>
</evidence>
<dbReference type="EMBL" id="CAEZXX010000188">
    <property type="protein sequence ID" value="CAB4726070.1"/>
    <property type="molecule type" value="Genomic_DNA"/>
</dbReference>
<feature type="domain" description="SMP-30/Gluconolactonase/LRE-like region" evidence="3">
    <location>
        <begin position="13"/>
        <end position="262"/>
    </location>
</feature>
<sequence length="291" mass="31261">MAKTTVLAEGIYFGEGPRWHGGTLWFSDFYETAVKTCTVEGKVTIEFTTPVRPSGLGWTPDGTLLVVQMQDRKVMRRGADGALVDHADLSHLAAWYCNDMVVDAVGRAYVGNFGFNLEEAFHTRPIEDIIANHPTANLMIVDPDGSTRIGAPDMHFPNGSVITPDGKTLIVGETFGFALTAFDIAADGSLSNRRVWAPLGNRPPDGICLDADGQIWVANPLAHEVFRVREGGEVTEVVETSQPCFACMLGGDDGRTLFALTAASSEETIAGGSRTGRIETHRAAAPRAGRP</sequence>
<dbReference type="GO" id="GO:0016787">
    <property type="term" value="F:hydrolase activity"/>
    <property type="evidence" value="ECO:0007669"/>
    <property type="project" value="UniProtKB-KW"/>
</dbReference>
<protein>
    <submittedName>
        <fullName evidence="4">Unannotated protein</fullName>
    </submittedName>
</protein>
<dbReference type="InterPro" id="IPR013658">
    <property type="entry name" value="SGL"/>
</dbReference>
<keyword evidence="1" id="KW-0378">Hydrolase</keyword>
<dbReference type="AlphaFoldDB" id="A0A6J6RTW6"/>
<accession>A0A6J6RTW6</accession>
<gene>
    <name evidence="4" type="ORF">UFOPK2602_02068</name>
    <name evidence="5" type="ORF">UFOPK2806_01681</name>
    <name evidence="6" type="ORF">UFOPK3417_01759</name>
    <name evidence="7" type="ORF">UFOPK4306_01946</name>
</gene>
<proteinExistence type="predicted"/>
<reference evidence="4" key="1">
    <citation type="submission" date="2020-05" db="EMBL/GenBank/DDBJ databases">
        <authorList>
            <person name="Chiriac C."/>
            <person name="Salcher M."/>
            <person name="Ghai R."/>
            <person name="Kavagutti S V."/>
        </authorList>
    </citation>
    <scope>NUCLEOTIDE SEQUENCE</scope>
</reference>
<dbReference type="Gene3D" id="2.120.10.30">
    <property type="entry name" value="TolB, C-terminal domain"/>
    <property type="match status" value="1"/>
</dbReference>
<evidence type="ECO:0000313" key="4">
    <source>
        <dbReference type="EMBL" id="CAB4726070.1"/>
    </source>
</evidence>
<dbReference type="EMBL" id="CAFBLR010000218">
    <property type="protein sequence ID" value="CAB4884729.1"/>
    <property type="molecule type" value="Genomic_DNA"/>
</dbReference>
<dbReference type="EMBL" id="CAFBQP010000088">
    <property type="protein sequence ID" value="CAB5066936.1"/>
    <property type="molecule type" value="Genomic_DNA"/>
</dbReference>
<dbReference type="PANTHER" id="PTHR47572">
    <property type="entry name" value="LIPOPROTEIN-RELATED"/>
    <property type="match status" value="1"/>
</dbReference>
<evidence type="ECO:0000313" key="6">
    <source>
        <dbReference type="EMBL" id="CAB4884729.1"/>
    </source>
</evidence>
<name>A0A6J6RTW6_9ZZZZ</name>
<organism evidence="4">
    <name type="scientific">freshwater metagenome</name>
    <dbReference type="NCBI Taxonomy" id="449393"/>
    <lineage>
        <taxon>unclassified sequences</taxon>
        <taxon>metagenomes</taxon>
        <taxon>ecological metagenomes</taxon>
    </lineage>
</organism>
<dbReference type="PANTHER" id="PTHR47572:SF4">
    <property type="entry name" value="LACTONASE DRP35"/>
    <property type="match status" value="1"/>
</dbReference>
<dbReference type="InterPro" id="IPR051262">
    <property type="entry name" value="SMP-30/CGR1_Lactonase"/>
</dbReference>
<evidence type="ECO:0000259" key="3">
    <source>
        <dbReference type="Pfam" id="PF08450"/>
    </source>
</evidence>
<evidence type="ECO:0000256" key="1">
    <source>
        <dbReference type="ARBA" id="ARBA00022801"/>
    </source>
</evidence>
<dbReference type="EMBL" id="CAEZYY010000024">
    <property type="protein sequence ID" value="CAB4761327.1"/>
    <property type="molecule type" value="Genomic_DNA"/>
</dbReference>